<comment type="caution">
    <text evidence="4">The sequence shown here is derived from an EMBL/GenBank/DDBJ whole genome shotgun (WGS) entry which is preliminary data.</text>
</comment>
<dbReference type="SUPFAM" id="SSF51412">
    <property type="entry name" value="Inosine monophosphate dehydrogenase (IMPDH)"/>
    <property type="match status" value="1"/>
</dbReference>
<keyword evidence="4" id="KW-0503">Monooxygenase</keyword>
<keyword evidence="2" id="KW-0288">FMN</keyword>
<dbReference type="InterPro" id="IPR013785">
    <property type="entry name" value="Aldolase_TIM"/>
</dbReference>
<dbReference type="Gene3D" id="3.20.20.70">
    <property type="entry name" value="Aldolase class I"/>
    <property type="match status" value="1"/>
</dbReference>
<evidence type="ECO:0000313" key="5">
    <source>
        <dbReference type="Proteomes" id="UP000611945"/>
    </source>
</evidence>
<dbReference type="CDD" id="cd04730">
    <property type="entry name" value="NPD_like"/>
    <property type="match status" value="1"/>
</dbReference>
<dbReference type="RefSeq" id="WP_251836291.1">
    <property type="nucleotide sequence ID" value="NZ_JACSQG010000004.1"/>
</dbReference>
<keyword evidence="1" id="KW-0285">Flavoprotein</keyword>
<gene>
    <name evidence="4" type="ORF">H9642_09975</name>
</gene>
<dbReference type="GO" id="GO:0004497">
    <property type="term" value="F:monooxygenase activity"/>
    <property type="evidence" value="ECO:0007669"/>
    <property type="project" value="UniProtKB-KW"/>
</dbReference>
<reference evidence="4 5" key="1">
    <citation type="submission" date="2020-08" db="EMBL/GenBank/DDBJ databases">
        <title>A Genomic Blueprint of the Chicken Gut Microbiome.</title>
        <authorList>
            <person name="Gilroy R."/>
            <person name="Ravi A."/>
            <person name="Getino M."/>
            <person name="Pursley I."/>
            <person name="Horton D.L."/>
            <person name="Alikhan N.-F."/>
            <person name="Baker D."/>
            <person name="Gharbi K."/>
            <person name="Hall N."/>
            <person name="Watson M."/>
            <person name="Adriaenssens E.M."/>
            <person name="Foster-Nyarko E."/>
            <person name="Jarju S."/>
            <person name="Secka A."/>
            <person name="Antonio M."/>
            <person name="Oren A."/>
            <person name="Chaudhuri R."/>
            <person name="La Ragione R.M."/>
            <person name="Hildebrand F."/>
            <person name="Pallen M.J."/>
        </authorList>
    </citation>
    <scope>NUCLEOTIDE SEQUENCE [LARGE SCALE GENOMIC DNA]</scope>
    <source>
        <strain evidence="4 5">Sa2CUA2</strain>
    </source>
</reference>
<sequence length="332" mass="34876">MSHPALHTALIDLLGCDVPVLCAGMGGVARHQLAAAVSNAGGFGCLGMVREPVARIRAEVAAYRQLSERPFAVNLIPAATPAELLRAQVHACLELKVPAVVLFWDVDSALIRLLKAEGVLVMQQIAARAHAEQALEAGVDALIAQGSEAGGHVWGTTGSLALLAEIVSFSSVPVVACGGIASGEALVAALALGAQGVCCGSAFLATHEANAHDYHKQQLVKAGAGDTVLSERFFRNWPMTAPVRVLPNAVTRGEYDVLYAKRETPVIGEQDGRPVHLFSTDSPLKGAQGKLADMPIYAGQSCGQIHQICSAAERLEQLVHQAECVLGRFDQF</sequence>
<proteinExistence type="predicted"/>
<evidence type="ECO:0000256" key="3">
    <source>
        <dbReference type="ARBA" id="ARBA00023002"/>
    </source>
</evidence>
<evidence type="ECO:0000256" key="1">
    <source>
        <dbReference type="ARBA" id="ARBA00022630"/>
    </source>
</evidence>
<dbReference type="PANTHER" id="PTHR32332">
    <property type="entry name" value="2-NITROPROPANE DIOXYGENASE"/>
    <property type="match status" value="1"/>
</dbReference>
<dbReference type="InterPro" id="IPR004136">
    <property type="entry name" value="NMO"/>
</dbReference>
<protein>
    <submittedName>
        <fullName evidence="4">Nitronate monooxygenase</fullName>
    </submittedName>
</protein>
<name>A0ABR8TP29_9PSED</name>
<keyword evidence="3" id="KW-0560">Oxidoreductase</keyword>
<keyword evidence="5" id="KW-1185">Reference proteome</keyword>
<dbReference type="EMBL" id="JACSQG010000004">
    <property type="protein sequence ID" value="MBD7977517.1"/>
    <property type="molecule type" value="Genomic_DNA"/>
</dbReference>
<dbReference type="PANTHER" id="PTHR32332:SF20">
    <property type="entry name" value="2-NITROPROPANE DIOXYGENASE-LIKE PROTEIN"/>
    <property type="match status" value="1"/>
</dbReference>
<evidence type="ECO:0000313" key="4">
    <source>
        <dbReference type="EMBL" id="MBD7977517.1"/>
    </source>
</evidence>
<dbReference type="Pfam" id="PF03060">
    <property type="entry name" value="NMO"/>
    <property type="match status" value="2"/>
</dbReference>
<dbReference type="Proteomes" id="UP000611945">
    <property type="component" value="Unassembled WGS sequence"/>
</dbReference>
<organism evidence="4 5">
    <name type="scientific">Serpens gallinarum</name>
    <dbReference type="NCBI Taxonomy" id="2763075"/>
    <lineage>
        <taxon>Bacteria</taxon>
        <taxon>Pseudomonadati</taxon>
        <taxon>Pseudomonadota</taxon>
        <taxon>Gammaproteobacteria</taxon>
        <taxon>Pseudomonadales</taxon>
        <taxon>Pseudomonadaceae</taxon>
        <taxon>Pseudomonas</taxon>
    </lineage>
</organism>
<evidence type="ECO:0000256" key="2">
    <source>
        <dbReference type="ARBA" id="ARBA00022643"/>
    </source>
</evidence>
<accession>A0ABR8TP29</accession>